<reference evidence="1" key="1">
    <citation type="journal article" date="2012" name="Nature">
        <title>The tomato genome sequence provides insights into fleshy fruit evolution.</title>
        <authorList>
            <consortium name="Tomato Genome Consortium"/>
        </authorList>
    </citation>
    <scope>NUCLEOTIDE SEQUENCE [LARGE SCALE GENOMIC DNA]</scope>
    <source>
        <strain evidence="1">cv. Heinz 1706</strain>
    </source>
</reference>
<reference evidence="1" key="2">
    <citation type="submission" date="2019-01" db="UniProtKB">
        <authorList>
            <consortium name="EnsemblPlants"/>
        </authorList>
    </citation>
    <scope>IDENTIFICATION</scope>
    <source>
        <strain evidence="1">cv. Heinz 1706</strain>
    </source>
</reference>
<keyword evidence="2" id="KW-1185">Reference proteome</keyword>
<dbReference type="Proteomes" id="UP000004994">
    <property type="component" value="Chromosome 4"/>
</dbReference>
<dbReference type="AlphaFoldDB" id="A0A3Q7G6S0"/>
<evidence type="ECO:0000313" key="2">
    <source>
        <dbReference type="Proteomes" id="UP000004994"/>
    </source>
</evidence>
<accession>A0A3Q7G6S0</accession>
<organism evidence="1">
    <name type="scientific">Solanum lycopersicum</name>
    <name type="common">Tomato</name>
    <name type="synonym">Lycopersicon esculentum</name>
    <dbReference type="NCBI Taxonomy" id="4081"/>
    <lineage>
        <taxon>Eukaryota</taxon>
        <taxon>Viridiplantae</taxon>
        <taxon>Streptophyta</taxon>
        <taxon>Embryophyta</taxon>
        <taxon>Tracheophyta</taxon>
        <taxon>Spermatophyta</taxon>
        <taxon>Magnoliopsida</taxon>
        <taxon>eudicotyledons</taxon>
        <taxon>Gunneridae</taxon>
        <taxon>Pentapetalae</taxon>
        <taxon>asterids</taxon>
        <taxon>lamiids</taxon>
        <taxon>Solanales</taxon>
        <taxon>Solanaceae</taxon>
        <taxon>Solanoideae</taxon>
        <taxon>Solaneae</taxon>
        <taxon>Solanum</taxon>
        <taxon>Solanum subgen. Lycopersicon</taxon>
    </lineage>
</organism>
<proteinExistence type="predicted"/>
<dbReference type="PaxDb" id="4081-Solyc04g064890.2.1"/>
<dbReference type="Gramene" id="Solyc04g064890.3.1">
    <property type="protein sequence ID" value="Solyc04g064890.3.1.1"/>
    <property type="gene ID" value="Solyc04g064890.3"/>
</dbReference>
<evidence type="ECO:0000313" key="1">
    <source>
        <dbReference type="EnsemblPlants" id="Solyc04g064890.3.1.1"/>
    </source>
</evidence>
<dbReference type="InParanoid" id="A0A3Q7G6S0"/>
<protein>
    <submittedName>
        <fullName evidence="1">Uncharacterized protein</fullName>
    </submittedName>
</protein>
<dbReference type="EnsemblPlants" id="Solyc04g064890.3.1">
    <property type="protein sequence ID" value="Solyc04g064890.3.1.1"/>
    <property type="gene ID" value="Solyc04g064890.3"/>
</dbReference>
<name>A0A3Q7G6S0_SOLLC</name>
<sequence length="58" mass="6934">MRIIKADTTTNRLKWILFLTNRLISIDFENLDCKDSKFSLKEDSGRRLKSNTIEFQRL</sequence>